<evidence type="ECO:0000313" key="2">
    <source>
        <dbReference type="EMBL" id="SHK11370.1"/>
    </source>
</evidence>
<dbReference type="Proteomes" id="UP000184031">
    <property type="component" value="Unassembled WGS sequence"/>
</dbReference>
<evidence type="ECO:0000313" key="1">
    <source>
        <dbReference type="EMBL" id="SFB67865.1"/>
    </source>
</evidence>
<evidence type="ECO:0000313" key="3">
    <source>
        <dbReference type="Proteomes" id="UP000184031"/>
    </source>
</evidence>
<name>A0A1M6PU06_9FLAO</name>
<gene>
    <name evidence="1" type="ORF">SAMN04487891_101312</name>
    <name evidence="2" type="ORF">SAMN05216293_0315</name>
</gene>
<dbReference type="STRING" id="1055723.SAMN05216293_0315"/>
<dbReference type="EMBL" id="FOKU01000001">
    <property type="protein sequence ID" value="SFB67865.1"/>
    <property type="molecule type" value="Genomic_DNA"/>
</dbReference>
<dbReference type="EMBL" id="FRAT01000001">
    <property type="protein sequence ID" value="SHK11370.1"/>
    <property type="molecule type" value="Genomic_DNA"/>
</dbReference>
<sequence>MHFLSVKCTIFYNSLTFFGFPLWISPSFFVEKPQCFRLASKKRRIEIDTFAISMDPNWADINVKGERIKFNRKTL</sequence>
<dbReference type="AlphaFoldDB" id="A0A1M6PU06"/>
<protein>
    <submittedName>
        <fullName evidence="2">Uncharacterized protein</fullName>
    </submittedName>
</protein>
<keyword evidence="4" id="KW-1185">Reference proteome</keyword>
<evidence type="ECO:0000313" key="4">
    <source>
        <dbReference type="Proteomes" id="UP000198940"/>
    </source>
</evidence>
<proteinExistence type="predicted"/>
<organism evidence="2 3">
    <name type="scientific">Flagellimonas taeanensis</name>
    <dbReference type="NCBI Taxonomy" id="1005926"/>
    <lineage>
        <taxon>Bacteria</taxon>
        <taxon>Pseudomonadati</taxon>
        <taxon>Bacteroidota</taxon>
        <taxon>Flavobacteriia</taxon>
        <taxon>Flavobacteriales</taxon>
        <taxon>Flavobacteriaceae</taxon>
        <taxon>Flagellimonas</taxon>
    </lineage>
</organism>
<comment type="caution">
    <text evidence="2">The sequence shown here is derived from an EMBL/GenBank/DDBJ whole genome shotgun (WGS) entry which is preliminary data.</text>
</comment>
<reference evidence="2 3" key="1">
    <citation type="submission" date="2016-11" db="EMBL/GenBank/DDBJ databases">
        <authorList>
            <person name="Varghese N."/>
            <person name="Submissions S."/>
        </authorList>
    </citation>
    <scope>NUCLEOTIDE SEQUENCE [LARGE SCALE GENOMIC DNA]</scope>
    <source>
        <strain evidence="2 3">CGMCC 1.12174</strain>
        <strain evidence="1 4">DSM 26351</strain>
    </source>
</reference>
<dbReference type="Proteomes" id="UP000198940">
    <property type="component" value="Unassembled WGS sequence"/>
</dbReference>
<accession>A0A1M6PU06</accession>